<sequence>MYFAANWSSLDNDLETLTATWEQANDVDDARYHTVEESAYIISHWCLFQGILLSFLVDDVEKVMNRSEAKRNCLALVGQSNAGKTWLVNSLADLAVHVGEISQGSGGIHLCGKDASTNA</sequence>
<keyword evidence="2" id="KW-1185">Reference proteome</keyword>
<dbReference type="InterPro" id="IPR027417">
    <property type="entry name" value="P-loop_NTPase"/>
</dbReference>
<dbReference type="EnsemblMetazoa" id="XM_038207420.1">
    <property type="protein sequence ID" value="XP_038063348.1"/>
    <property type="gene ID" value="LOC119734044"/>
</dbReference>
<dbReference type="Proteomes" id="UP000887568">
    <property type="component" value="Unplaced"/>
</dbReference>
<dbReference type="AlphaFoldDB" id="A0A914AI70"/>
<protein>
    <submittedName>
        <fullName evidence="1">Uncharacterized protein</fullName>
    </submittedName>
</protein>
<dbReference type="RefSeq" id="XP_038063348.1">
    <property type="nucleotide sequence ID" value="XM_038207420.1"/>
</dbReference>
<dbReference type="Gene3D" id="3.40.50.300">
    <property type="entry name" value="P-loop containing nucleotide triphosphate hydrolases"/>
    <property type="match status" value="1"/>
</dbReference>
<reference evidence="1" key="1">
    <citation type="submission" date="2022-11" db="UniProtKB">
        <authorList>
            <consortium name="EnsemblMetazoa"/>
        </authorList>
    </citation>
    <scope>IDENTIFICATION</scope>
</reference>
<evidence type="ECO:0000313" key="2">
    <source>
        <dbReference type="Proteomes" id="UP000887568"/>
    </source>
</evidence>
<name>A0A914AI70_PATMI</name>
<accession>A0A914AI70</accession>
<proteinExistence type="predicted"/>
<organism evidence="1 2">
    <name type="scientific">Patiria miniata</name>
    <name type="common">Bat star</name>
    <name type="synonym">Asterina miniata</name>
    <dbReference type="NCBI Taxonomy" id="46514"/>
    <lineage>
        <taxon>Eukaryota</taxon>
        <taxon>Metazoa</taxon>
        <taxon>Echinodermata</taxon>
        <taxon>Eleutherozoa</taxon>
        <taxon>Asterozoa</taxon>
        <taxon>Asteroidea</taxon>
        <taxon>Valvatacea</taxon>
        <taxon>Valvatida</taxon>
        <taxon>Asterinidae</taxon>
        <taxon>Patiria</taxon>
    </lineage>
</organism>
<dbReference type="GeneID" id="119734044"/>
<dbReference type="SUPFAM" id="SSF52540">
    <property type="entry name" value="P-loop containing nucleoside triphosphate hydrolases"/>
    <property type="match status" value="1"/>
</dbReference>
<evidence type="ECO:0000313" key="1">
    <source>
        <dbReference type="EnsemblMetazoa" id="XP_038063348.1"/>
    </source>
</evidence>